<comment type="similarity">
    <text evidence="3">Belongs to the peptidase M50B family.</text>
</comment>
<evidence type="ECO:0000256" key="3">
    <source>
        <dbReference type="ARBA" id="ARBA00007931"/>
    </source>
</evidence>
<accession>A0A7Y0GB95</accession>
<protein>
    <submittedName>
        <fullName evidence="15">Site-2 protease family protein</fullName>
    </submittedName>
</protein>
<sequence length="233" mass="25833">MNATLYSIATLVVPLVFAIVFHEVAHGWMARALGDPTAWERRRLSLNPLRHVDPVGTIILPGALKLMGLPVFGWAKPVPVNYRRLNNPKRDMAFVGAAGPVTNFILALLAAIALGLLVRVADTQAEPAFWLRFTADNLQNFILINTFLGMFNLIPLPPFDGSRILRGILPMSGARMMDRIEPYGILVFMGIFLVLPYLVPGLHLVDRIVLPPVQWLVEQYQHVAAWAAGPEPM</sequence>
<evidence type="ECO:0000256" key="10">
    <source>
        <dbReference type="ARBA" id="ARBA00022989"/>
    </source>
</evidence>
<evidence type="ECO:0000256" key="9">
    <source>
        <dbReference type="ARBA" id="ARBA00022833"/>
    </source>
</evidence>
<dbReference type="PANTHER" id="PTHR35864:SF1">
    <property type="entry name" value="ZINC METALLOPROTEASE YWHC-RELATED"/>
    <property type="match status" value="1"/>
</dbReference>
<dbReference type="AlphaFoldDB" id="A0A7Y0GB95"/>
<proteinExistence type="inferred from homology"/>
<evidence type="ECO:0000256" key="8">
    <source>
        <dbReference type="ARBA" id="ARBA00022801"/>
    </source>
</evidence>
<comment type="subcellular location">
    <subcellularLocation>
        <location evidence="2">Cell membrane</location>
        <topology evidence="2">Multi-pass membrane protein</topology>
    </subcellularLocation>
</comment>
<feature type="transmembrane region" description="Helical" evidence="13">
    <location>
        <begin position="138"/>
        <end position="159"/>
    </location>
</feature>
<evidence type="ECO:0000256" key="5">
    <source>
        <dbReference type="ARBA" id="ARBA00022670"/>
    </source>
</evidence>
<organism evidence="15 16">
    <name type="scientific">Novosphingobium olei</name>
    <dbReference type="NCBI Taxonomy" id="2728851"/>
    <lineage>
        <taxon>Bacteria</taxon>
        <taxon>Pseudomonadati</taxon>
        <taxon>Pseudomonadota</taxon>
        <taxon>Alphaproteobacteria</taxon>
        <taxon>Sphingomonadales</taxon>
        <taxon>Sphingomonadaceae</taxon>
        <taxon>Novosphingobium</taxon>
    </lineage>
</organism>
<dbReference type="CDD" id="cd06158">
    <property type="entry name" value="S2P-M50_like_1"/>
    <property type="match status" value="1"/>
</dbReference>
<evidence type="ECO:0000256" key="12">
    <source>
        <dbReference type="ARBA" id="ARBA00023136"/>
    </source>
</evidence>
<dbReference type="Pfam" id="PF02163">
    <property type="entry name" value="Peptidase_M50"/>
    <property type="match status" value="1"/>
</dbReference>
<evidence type="ECO:0000256" key="2">
    <source>
        <dbReference type="ARBA" id="ARBA00004651"/>
    </source>
</evidence>
<feature type="transmembrane region" description="Helical" evidence="13">
    <location>
        <begin position="55"/>
        <end position="74"/>
    </location>
</feature>
<keyword evidence="8" id="KW-0378">Hydrolase</keyword>
<keyword evidence="16" id="KW-1185">Reference proteome</keyword>
<dbReference type="GO" id="GO:0005886">
    <property type="term" value="C:plasma membrane"/>
    <property type="evidence" value="ECO:0007669"/>
    <property type="project" value="UniProtKB-SubCell"/>
</dbReference>
<comment type="cofactor">
    <cofactor evidence="1">
        <name>Zn(2+)</name>
        <dbReference type="ChEBI" id="CHEBI:29105"/>
    </cofactor>
</comment>
<keyword evidence="9" id="KW-0862">Zinc</keyword>
<dbReference type="GO" id="GO:0008237">
    <property type="term" value="F:metallopeptidase activity"/>
    <property type="evidence" value="ECO:0007669"/>
    <property type="project" value="UniProtKB-KW"/>
</dbReference>
<gene>
    <name evidence="15" type="ORF">HHL27_13905</name>
</gene>
<dbReference type="PANTHER" id="PTHR35864">
    <property type="entry name" value="ZINC METALLOPROTEASE MJ0611-RELATED"/>
    <property type="match status" value="1"/>
</dbReference>
<reference evidence="15 16" key="1">
    <citation type="submission" date="2020-04" db="EMBL/GenBank/DDBJ databases">
        <title>Novosphingobium sp. TW-4 isolated from soil.</title>
        <authorList>
            <person name="Dahal R.H."/>
            <person name="Chaudhary D.K."/>
        </authorList>
    </citation>
    <scope>NUCLEOTIDE SEQUENCE [LARGE SCALE GENOMIC DNA]</scope>
    <source>
        <strain evidence="15 16">TW-4</strain>
    </source>
</reference>
<dbReference type="GO" id="GO:0006508">
    <property type="term" value="P:proteolysis"/>
    <property type="evidence" value="ECO:0007669"/>
    <property type="project" value="UniProtKB-KW"/>
</dbReference>
<dbReference type="EMBL" id="JABBGM010000006">
    <property type="protein sequence ID" value="NML94764.1"/>
    <property type="molecule type" value="Genomic_DNA"/>
</dbReference>
<name>A0A7Y0GB95_9SPHN</name>
<evidence type="ECO:0000256" key="13">
    <source>
        <dbReference type="SAM" id="Phobius"/>
    </source>
</evidence>
<dbReference type="InterPro" id="IPR008915">
    <property type="entry name" value="Peptidase_M50"/>
</dbReference>
<dbReference type="Proteomes" id="UP000583556">
    <property type="component" value="Unassembled WGS sequence"/>
</dbReference>
<feature type="transmembrane region" description="Helical" evidence="13">
    <location>
        <begin position="180"/>
        <end position="199"/>
    </location>
</feature>
<evidence type="ECO:0000313" key="15">
    <source>
        <dbReference type="EMBL" id="NML94764.1"/>
    </source>
</evidence>
<feature type="transmembrane region" description="Helical" evidence="13">
    <location>
        <begin position="94"/>
        <end position="118"/>
    </location>
</feature>
<evidence type="ECO:0000256" key="7">
    <source>
        <dbReference type="ARBA" id="ARBA00022723"/>
    </source>
</evidence>
<keyword evidence="10 13" id="KW-1133">Transmembrane helix</keyword>
<keyword evidence="5 15" id="KW-0645">Protease</keyword>
<evidence type="ECO:0000256" key="4">
    <source>
        <dbReference type="ARBA" id="ARBA00022475"/>
    </source>
</evidence>
<dbReference type="InterPro" id="IPR044537">
    <property type="entry name" value="Rip2-like"/>
</dbReference>
<keyword evidence="6 13" id="KW-0812">Transmembrane</keyword>
<comment type="caution">
    <text evidence="15">The sequence shown here is derived from an EMBL/GenBank/DDBJ whole genome shotgun (WGS) entry which is preliminary data.</text>
</comment>
<dbReference type="GO" id="GO:0046872">
    <property type="term" value="F:metal ion binding"/>
    <property type="evidence" value="ECO:0007669"/>
    <property type="project" value="UniProtKB-KW"/>
</dbReference>
<evidence type="ECO:0000256" key="1">
    <source>
        <dbReference type="ARBA" id="ARBA00001947"/>
    </source>
</evidence>
<evidence type="ECO:0000313" key="16">
    <source>
        <dbReference type="Proteomes" id="UP000583556"/>
    </source>
</evidence>
<dbReference type="InterPro" id="IPR052348">
    <property type="entry name" value="Metallopeptidase_M50B"/>
</dbReference>
<keyword evidence="7" id="KW-0479">Metal-binding</keyword>
<evidence type="ECO:0000259" key="14">
    <source>
        <dbReference type="Pfam" id="PF02163"/>
    </source>
</evidence>
<keyword evidence="11" id="KW-0482">Metalloprotease</keyword>
<dbReference type="RefSeq" id="WP_169494051.1">
    <property type="nucleotide sequence ID" value="NZ_JABBGM010000006.1"/>
</dbReference>
<feature type="domain" description="Peptidase M50" evidence="14">
    <location>
        <begin position="138"/>
        <end position="194"/>
    </location>
</feature>
<evidence type="ECO:0000256" key="6">
    <source>
        <dbReference type="ARBA" id="ARBA00022692"/>
    </source>
</evidence>
<keyword evidence="12 13" id="KW-0472">Membrane</keyword>
<keyword evidence="4" id="KW-1003">Cell membrane</keyword>
<evidence type="ECO:0000256" key="11">
    <source>
        <dbReference type="ARBA" id="ARBA00023049"/>
    </source>
</evidence>